<reference evidence="9 10" key="1">
    <citation type="submission" date="2019-05" db="EMBL/GenBank/DDBJ databases">
        <title>Draft genome sequence of Actinomadura sp. 14C53.</title>
        <authorList>
            <person name="Saricaoglu S."/>
            <person name="Isik K."/>
        </authorList>
    </citation>
    <scope>NUCLEOTIDE SEQUENCE [LARGE SCALE GENOMIC DNA]</scope>
    <source>
        <strain evidence="9 10">14C53</strain>
    </source>
</reference>
<evidence type="ECO:0000256" key="2">
    <source>
        <dbReference type="ARBA" id="ARBA00022475"/>
    </source>
</evidence>
<dbReference type="InterPro" id="IPR007168">
    <property type="entry name" value="Phageshock_PspC_N"/>
</dbReference>
<feature type="transmembrane region" description="Helical" evidence="7">
    <location>
        <begin position="106"/>
        <end position="128"/>
    </location>
</feature>
<evidence type="ECO:0000256" key="1">
    <source>
        <dbReference type="ARBA" id="ARBA00004162"/>
    </source>
</evidence>
<comment type="subcellular location">
    <subcellularLocation>
        <location evidence="1">Cell membrane</location>
        <topology evidence="1">Single-pass membrane protein</topology>
    </subcellularLocation>
</comment>
<dbReference type="GO" id="GO:0005886">
    <property type="term" value="C:plasma membrane"/>
    <property type="evidence" value="ECO:0007669"/>
    <property type="project" value="UniProtKB-SubCell"/>
</dbReference>
<dbReference type="EMBL" id="VCKW01000132">
    <property type="protein sequence ID" value="TMQ94390.1"/>
    <property type="molecule type" value="Genomic_DNA"/>
</dbReference>
<keyword evidence="3 7" id="KW-0812">Transmembrane</keyword>
<comment type="caution">
    <text evidence="9">The sequence shown here is derived from an EMBL/GenBank/DDBJ whole genome shotgun (WGS) entry which is preliminary data.</text>
</comment>
<dbReference type="PANTHER" id="PTHR33885">
    <property type="entry name" value="PHAGE SHOCK PROTEIN C"/>
    <property type="match status" value="1"/>
</dbReference>
<feature type="domain" description="Phage shock protein PspC N-terminal" evidence="8">
    <location>
        <begin position="33"/>
        <end position="88"/>
    </location>
</feature>
<keyword evidence="4 7" id="KW-1133">Transmembrane helix</keyword>
<keyword evidence="5 7" id="KW-0472">Membrane</keyword>
<organism evidence="9 10">
    <name type="scientific">Actinomadura soli</name>
    <dbReference type="NCBI Taxonomy" id="2508997"/>
    <lineage>
        <taxon>Bacteria</taxon>
        <taxon>Bacillati</taxon>
        <taxon>Actinomycetota</taxon>
        <taxon>Actinomycetes</taxon>
        <taxon>Streptosporangiales</taxon>
        <taxon>Thermomonosporaceae</taxon>
        <taxon>Actinomadura</taxon>
    </lineage>
</organism>
<keyword evidence="10" id="KW-1185">Reference proteome</keyword>
<evidence type="ECO:0000313" key="10">
    <source>
        <dbReference type="Proteomes" id="UP000309174"/>
    </source>
</evidence>
<dbReference type="Pfam" id="PF04024">
    <property type="entry name" value="PspC"/>
    <property type="match status" value="1"/>
</dbReference>
<keyword evidence="2" id="KW-1003">Cell membrane</keyword>
<feature type="transmembrane region" description="Helical" evidence="7">
    <location>
        <begin position="273"/>
        <end position="294"/>
    </location>
</feature>
<feature type="transmembrane region" description="Helical" evidence="7">
    <location>
        <begin position="134"/>
        <end position="155"/>
    </location>
</feature>
<proteinExistence type="predicted"/>
<evidence type="ECO:0000256" key="7">
    <source>
        <dbReference type="SAM" id="Phobius"/>
    </source>
</evidence>
<evidence type="ECO:0000256" key="6">
    <source>
        <dbReference type="SAM" id="MobiDB-lite"/>
    </source>
</evidence>
<evidence type="ECO:0000259" key="8">
    <source>
        <dbReference type="Pfam" id="PF04024"/>
    </source>
</evidence>
<dbReference type="Proteomes" id="UP000309174">
    <property type="component" value="Unassembled WGS sequence"/>
</dbReference>
<evidence type="ECO:0000256" key="5">
    <source>
        <dbReference type="ARBA" id="ARBA00023136"/>
    </source>
</evidence>
<sequence>MGTMGSDQESGRHEGGRQDGGRQNVQDVQGYERLTRGGGRSVLAGVCTGLGRYTGIDPVVFRVGFAILVLAHGQGVFLYVAAALLMPAGPDRSSVAESLCKRWFDAPAVLSVLGALLTAGVVFSLFGAEVTDTIALGVVFGLALLVAHSRGVDLVSVARSVPERLAGHPPRPSAKETGSETIVIGVSLFKDAPSTAPSAAPGGGGLPEGMIDLAAYSAAQTDTLHDDRPGARAAGLPRDHRRSPATTISLLAAMAAGAAMIPVAQGYPYPDSWLIVMAPALAVIGIGLVIGGWFRTRGLAAAGTVLTLAMLTTTVAGEAPRNAEYGEVEWRPTDVAQTNQVYKVGVGQGDLDLTSLRMTAGQRVTIDAEVALGGLEIRVPRTARVQVDAKIALGDLRVDNRTTSGPRARVVRTLEPEGAPAGDPPMIVLRIRGKVGDVNVHRG</sequence>
<feature type="transmembrane region" description="Helical" evidence="7">
    <location>
        <begin position="59"/>
        <end position="85"/>
    </location>
</feature>
<dbReference type="AlphaFoldDB" id="A0A5C4J771"/>
<evidence type="ECO:0000256" key="3">
    <source>
        <dbReference type="ARBA" id="ARBA00022692"/>
    </source>
</evidence>
<dbReference type="PANTHER" id="PTHR33885:SF3">
    <property type="entry name" value="PHAGE SHOCK PROTEIN C"/>
    <property type="match status" value="1"/>
</dbReference>
<protein>
    <submittedName>
        <fullName evidence="9">PspC domain-containing protein</fullName>
    </submittedName>
</protein>
<name>A0A5C4J771_9ACTN</name>
<evidence type="ECO:0000313" key="9">
    <source>
        <dbReference type="EMBL" id="TMQ94390.1"/>
    </source>
</evidence>
<accession>A0A5C4J771</accession>
<feature type="transmembrane region" description="Helical" evidence="7">
    <location>
        <begin position="248"/>
        <end position="267"/>
    </location>
</feature>
<gene>
    <name evidence="9" type="ORF">ETD83_24010</name>
</gene>
<dbReference type="InterPro" id="IPR052027">
    <property type="entry name" value="PspC"/>
</dbReference>
<evidence type="ECO:0000256" key="4">
    <source>
        <dbReference type="ARBA" id="ARBA00022989"/>
    </source>
</evidence>
<dbReference type="OrthoDB" id="3535301at2"/>
<feature type="region of interest" description="Disordered" evidence="6">
    <location>
        <begin position="1"/>
        <end position="25"/>
    </location>
</feature>
<feature type="compositionally biased region" description="Basic and acidic residues" evidence="6">
    <location>
        <begin position="9"/>
        <end position="20"/>
    </location>
</feature>